<dbReference type="InterPro" id="IPR032710">
    <property type="entry name" value="NTF2-like_dom_sf"/>
</dbReference>
<comment type="caution">
    <text evidence="2">The sequence shown here is derived from an EMBL/GenBank/DDBJ whole genome shotgun (WGS) entry which is preliminary data.</text>
</comment>
<organism evidence="2 3">
    <name type="scientific">Sphingobium baderi LL03</name>
    <dbReference type="NCBI Taxonomy" id="1114964"/>
    <lineage>
        <taxon>Bacteria</taxon>
        <taxon>Pseudomonadati</taxon>
        <taxon>Pseudomonadota</taxon>
        <taxon>Alphaproteobacteria</taxon>
        <taxon>Sphingomonadales</taxon>
        <taxon>Sphingomonadaceae</taxon>
        <taxon>Sphingobium</taxon>
    </lineage>
</organism>
<dbReference type="Pfam" id="PF13577">
    <property type="entry name" value="SnoaL_4"/>
    <property type="match status" value="1"/>
</dbReference>
<reference evidence="2 3" key="1">
    <citation type="journal article" date="2013" name="Genome Announc.">
        <title>Draft Genome Sequence of a Hexachlorocyclohexane-Degrading Bacterium, Sphingobium baderi Strain LL03T.</title>
        <authorList>
            <person name="Kaur J."/>
            <person name="Verma H."/>
            <person name="Tripathi C."/>
            <person name="Khurana J.P."/>
            <person name="Lal R."/>
        </authorList>
    </citation>
    <scope>NUCLEOTIDE SEQUENCE [LARGE SCALE GENOMIC DNA]</scope>
    <source>
        <strain evidence="2 3">LL03</strain>
    </source>
</reference>
<dbReference type="PATRIC" id="fig|1114964.3.peg.2251"/>
<evidence type="ECO:0000313" key="2">
    <source>
        <dbReference type="EMBL" id="EQB01088.1"/>
    </source>
</evidence>
<name>T0GM34_9SPHN</name>
<sequence length="168" mass="18478">MDVEQRIRRLEDRIAISDLVVSYFVASDDDDSEGVAASFTADATFSSSGQLNAQGRDGIVEFIKSARSHMGMTVHTPNYVQCRFESPDRATGIVGAHLELVVGGVSVFGVVRYVDSYVRDGDVWRFQSRDMRVIHLAPWCEVGEAFASTTPVRWPGGEGAPSDYPRKS</sequence>
<dbReference type="AlphaFoldDB" id="T0GM34"/>
<dbReference type="OrthoDB" id="1492465at2"/>
<dbReference type="NCBIfam" id="TIGR02246">
    <property type="entry name" value="SgcJ/EcaC family oxidoreductase"/>
    <property type="match status" value="1"/>
</dbReference>
<dbReference type="RefSeq" id="WP_021245149.1">
    <property type="nucleotide sequence ID" value="NZ_ATIB01000062.1"/>
</dbReference>
<dbReference type="EMBL" id="ATIB01000062">
    <property type="protein sequence ID" value="EQB01088.1"/>
    <property type="molecule type" value="Genomic_DNA"/>
</dbReference>
<dbReference type="InterPro" id="IPR011944">
    <property type="entry name" value="Steroid_delta5-4_isomerase"/>
</dbReference>
<dbReference type="eggNOG" id="COG4319">
    <property type="taxonomic scope" value="Bacteria"/>
</dbReference>
<accession>T0GM34</accession>
<dbReference type="InterPro" id="IPR037401">
    <property type="entry name" value="SnoaL-like"/>
</dbReference>
<protein>
    <recommendedName>
        <fullName evidence="1">SnoaL-like domain-containing protein</fullName>
    </recommendedName>
</protein>
<evidence type="ECO:0000313" key="3">
    <source>
        <dbReference type="Proteomes" id="UP000015524"/>
    </source>
</evidence>
<keyword evidence="3" id="KW-1185">Reference proteome</keyword>
<feature type="domain" description="SnoaL-like" evidence="1">
    <location>
        <begin position="8"/>
        <end position="130"/>
    </location>
</feature>
<dbReference type="Proteomes" id="UP000015524">
    <property type="component" value="Unassembled WGS sequence"/>
</dbReference>
<gene>
    <name evidence="2" type="ORF">L485_11530</name>
</gene>
<proteinExistence type="predicted"/>
<dbReference type="Gene3D" id="3.10.450.50">
    <property type="match status" value="1"/>
</dbReference>
<evidence type="ECO:0000259" key="1">
    <source>
        <dbReference type="Pfam" id="PF13577"/>
    </source>
</evidence>
<dbReference type="CDD" id="cd00531">
    <property type="entry name" value="NTF2_like"/>
    <property type="match status" value="1"/>
</dbReference>
<dbReference type="SUPFAM" id="SSF54427">
    <property type="entry name" value="NTF2-like"/>
    <property type="match status" value="1"/>
</dbReference>